<keyword evidence="2" id="KW-0812">Transmembrane</keyword>
<feature type="transmembrane region" description="Helical" evidence="2">
    <location>
        <begin position="189"/>
        <end position="208"/>
    </location>
</feature>
<comment type="caution">
    <text evidence="4">The sequence shown here is derived from an EMBL/GenBank/DDBJ whole genome shotgun (WGS) entry which is preliminary data.</text>
</comment>
<evidence type="ECO:0000256" key="3">
    <source>
        <dbReference type="SAM" id="SignalP"/>
    </source>
</evidence>
<keyword evidence="2" id="KW-0472">Membrane</keyword>
<evidence type="ECO:0000313" key="4">
    <source>
        <dbReference type="EMBL" id="CAE7448355.1"/>
    </source>
</evidence>
<dbReference type="EMBL" id="CAJNDS010002359">
    <property type="protein sequence ID" value="CAE7448355.1"/>
    <property type="molecule type" value="Genomic_DNA"/>
</dbReference>
<evidence type="ECO:0000313" key="5">
    <source>
        <dbReference type="Proteomes" id="UP000604046"/>
    </source>
</evidence>
<evidence type="ECO:0000256" key="1">
    <source>
        <dbReference type="SAM" id="MobiDB-lite"/>
    </source>
</evidence>
<keyword evidence="2" id="KW-1133">Transmembrane helix</keyword>
<protein>
    <submittedName>
        <fullName evidence="4">AglC protein</fullName>
    </submittedName>
</protein>
<feature type="transmembrane region" description="Helical" evidence="2">
    <location>
        <begin position="316"/>
        <end position="337"/>
    </location>
</feature>
<name>A0A812RMG9_9DINO</name>
<feature type="signal peptide" evidence="3">
    <location>
        <begin position="1"/>
        <end position="17"/>
    </location>
</feature>
<organism evidence="4 5">
    <name type="scientific">Symbiodinium natans</name>
    <dbReference type="NCBI Taxonomy" id="878477"/>
    <lineage>
        <taxon>Eukaryota</taxon>
        <taxon>Sar</taxon>
        <taxon>Alveolata</taxon>
        <taxon>Dinophyceae</taxon>
        <taxon>Suessiales</taxon>
        <taxon>Symbiodiniaceae</taxon>
        <taxon>Symbiodinium</taxon>
    </lineage>
</organism>
<gene>
    <name evidence="4" type="primary">aglC</name>
    <name evidence="4" type="ORF">SNAT2548_LOCUS24477</name>
</gene>
<feature type="transmembrane region" description="Helical" evidence="2">
    <location>
        <begin position="357"/>
        <end position="381"/>
    </location>
</feature>
<feature type="transmembrane region" description="Helical" evidence="2">
    <location>
        <begin position="157"/>
        <end position="177"/>
    </location>
</feature>
<reference evidence="4" key="1">
    <citation type="submission" date="2021-02" db="EMBL/GenBank/DDBJ databases">
        <authorList>
            <person name="Dougan E. K."/>
            <person name="Rhodes N."/>
            <person name="Thang M."/>
            <person name="Chan C."/>
        </authorList>
    </citation>
    <scope>NUCLEOTIDE SEQUENCE</scope>
</reference>
<feature type="compositionally biased region" description="Acidic residues" evidence="1">
    <location>
        <begin position="401"/>
        <end position="410"/>
    </location>
</feature>
<dbReference type="OrthoDB" id="419063at2759"/>
<feature type="transmembrane region" description="Helical" evidence="2">
    <location>
        <begin position="474"/>
        <end position="495"/>
    </location>
</feature>
<feature type="compositionally biased region" description="Acidic residues" evidence="1">
    <location>
        <begin position="589"/>
        <end position="606"/>
    </location>
</feature>
<feature type="region of interest" description="Disordered" evidence="1">
    <location>
        <begin position="577"/>
        <end position="606"/>
    </location>
</feature>
<proteinExistence type="predicted"/>
<dbReference type="Proteomes" id="UP000604046">
    <property type="component" value="Unassembled WGS sequence"/>
</dbReference>
<feature type="region of interest" description="Disordered" evidence="1">
    <location>
        <begin position="401"/>
        <end position="420"/>
    </location>
</feature>
<evidence type="ECO:0000256" key="2">
    <source>
        <dbReference type="SAM" id="Phobius"/>
    </source>
</evidence>
<sequence length="606" mass="67775">MAGLVSYFMCLARTCLALSPFVALLTRKMETSDFVACTEGCVFIRYAGVPTLPATAVENVELSTGNFSGWWTGFPLFVQIQNGQALRASYPVLSVGSWLFTPGAMYGILPSCFTYLTLQLDASSRQAFETSASAMQCEDETVREKIENHLAEGRSRFMYLLFIVMWSTLTLAHDWGLLNGLREVTTIRIGLASWYCQSLACVAAFVWATGAVEVFIAPGSGCYYQLNIWQTMFTILPPLLLLAATELKLTALALSVCHGDYMYSITYSVPYRMVSAVRPQEPTADLLTLGLRGDRDMPYCRPPPLSLEELHHMEKVLFYSGMCWTFVQHFVIAPFTFGPLLRRLISVAMIQDWSLHALGLLKLAVAMLLAICVVIGIYPVLASRYGWLPNFSGMCDPWDPDDQEEQDDPWQDSGAQKTSPCNWSQRRLVDFVGRRVLDAFCCLFGPAFSLGALAKLISFVHAGETDELEQSWSWYLHGTSAFIFASYTCSLLPAFRNPRVMLATRTLQLDFSQSYRLLREVAATHPEWAMEAHVDFLCQMPPAAAQRLRATMLEDSDGRRSHVDELGCQRQQLGLAVREMGVKQPPGSDLEDEPDSNLEDESSESW</sequence>
<dbReference type="AlphaFoldDB" id="A0A812RMG9"/>
<accession>A0A812RMG9</accession>
<feature type="chain" id="PRO_5032619007" evidence="3">
    <location>
        <begin position="18"/>
        <end position="606"/>
    </location>
</feature>
<keyword evidence="5" id="KW-1185">Reference proteome</keyword>
<keyword evidence="3" id="KW-0732">Signal</keyword>
<feature type="transmembrane region" description="Helical" evidence="2">
    <location>
        <begin position="228"/>
        <end position="245"/>
    </location>
</feature>
<feature type="transmembrane region" description="Helical" evidence="2">
    <location>
        <begin position="436"/>
        <end position="454"/>
    </location>
</feature>